<dbReference type="Gene3D" id="2.60.120.40">
    <property type="match status" value="1"/>
</dbReference>
<dbReference type="SUPFAM" id="SSF49842">
    <property type="entry name" value="TNF-like"/>
    <property type="match status" value="1"/>
</dbReference>
<dbReference type="SMART" id="SM00110">
    <property type="entry name" value="C1Q"/>
    <property type="match status" value="1"/>
</dbReference>
<dbReference type="GO" id="GO:0005576">
    <property type="term" value="C:extracellular region"/>
    <property type="evidence" value="ECO:0007669"/>
    <property type="project" value="UniProtKB-SubCell"/>
</dbReference>
<evidence type="ECO:0000259" key="6">
    <source>
        <dbReference type="PROSITE" id="PS50871"/>
    </source>
</evidence>
<evidence type="ECO:0000256" key="4">
    <source>
        <dbReference type="SAM" id="Coils"/>
    </source>
</evidence>
<feature type="chain" id="PRO_5027108665" description="C1q domain-containing protein" evidence="5">
    <location>
        <begin position="23"/>
        <end position="280"/>
    </location>
</feature>
<keyword evidence="2" id="KW-0964">Secreted</keyword>
<evidence type="ECO:0000256" key="1">
    <source>
        <dbReference type="ARBA" id="ARBA00004613"/>
    </source>
</evidence>
<dbReference type="InterPro" id="IPR008983">
    <property type="entry name" value="Tumour_necrosis_fac-like_dom"/>
</dbReference>
<evidence type="ECO:0000256" key="2">
    <source>
        <dbReference type="ARBA" id="ARBA00022525"/>
    </source>
</evidence>
<name>A0A6J8F0I4_MYTCO</name>
<dbReference type="PANTHER" id="PTHR22923:SF116">
    <property type="entry name" value="C1Q DOMAIN-CONTAINING PROTEIN"/>
    <property type="match status" value="1"/>
</dbReference>
<dbReference type="PANTHER" id="PTHR22923">
    <property type="entry name" value="CEREBELLIN-RELATED"/>
    <property type="match status" value="1"/>
</dbReference>
<proteinExistence type="predicted"/>
<evidence type="ECO:0000256" key="3">
    <source>
        <dbReference type="ARBA" id="ARBA00022729"/>
    </source>
</evidence>
<comment type="subcellular location">
    <subcellularLocation>
        <location evidence="1">Secreted</location>
    </subcellularLocation>
</comment>
<dbReference type="InterPro" id="IPR050822">
    <property type="entry name" value="Cerebellin_Synaptic_Org"/>
</dbReference>
<sequence length="280" mass="32049">MIRVKHILQFLTVYTLCSYTASDKPDTIRTDNSRIDRIEELLRNQNERIRTLENIVVSQKTEIQNLKFEVSTLKSKDRFHERKFLRLSQILARSSRNMATTTVISDYANDLKMSKKIQKKHEVLVKEKRLLEGNMVTTPVPTQKAVTAFYAYMSKNANIPGTHHTLIFDTAITNENNGYHPYSGIFIAPEKGIYVFTFSIRLECHSYGPYEIVKNSQVVGVVYSDIRQVCVQDHITGTIVITANHGDDIYVRTHATYHHAGVIYSDNNGRSSFAGWLISN</sequence>
<organism evidence="7 8">
    <name type="scientific">Mytilus coruscus</name>
    <name type="common">Sea mussel</name>
    <dbReference type="NCBI Taxonomy" id="42192"/>
    <lineage>
        <taxon>Eukaryota</taxon>
        <taxon>Metazoa</taxon>
        <taxon>Spiralia</taxon>
        <taxon>Lophotrochozoa</taxon>
        <taxon>Mollusca</taxon>
        <taxon>Bivalvia</taxon>
        <taxon>Autobranchia</taxon>
        <taxon>Pteriomorphia</taxon>
        <taxon>Mytilida</taxon>
        <taxon>Mytiloidea</taxon>
        <taxon>Mytilidae</taxon>
        <taxon>Mytilinae</taxon>
        <taxon>Mytilus</taxon>
    </lineage>
</organism>
<dbReference type="PROSITE" id="PS50871">
    <property type="entry name" value="C1Q"/>
    <property type="match status" value="1"/>
</dbReference>
<keyword evidence="4" id="KW-0175">Coiled coil</keyword>
<reference evidence="7 8" key="1">
    <citation type="submission" date="2020-06" db="EMBL/GenBank/DDBJ databases">
        <authorList>
            <person name="Li R."/>
            <person name="Bekaert M."/>
        </authorList>
    </citation>
    <scope>NUCLEOTIDE SEQUENCE [LARGE SCALE GENOMIC DNA]</scope>
    <source>
        <strain evidence="8">wild</strain>
    </source>
</reference>
<dbReference type="PRINTS" id="PR00007">
    <property type="entry name" value="COMPLEMNTC1Q"/>
</dbReference>
<dbReference type="OrthoDB" id="6155906at2759"/>
<feature type="coiled-coil region" evidence="4">
    <location>
        <begin position="28"/>
        <end position="62"/>
    </location>
</feature>
<protein>
    <recommendedName>
        <fullName evidence="6">C1q domain-containing protein</fullName>
    </recommendedName>
</protein>
<feature type="signal peptide" evidence="5">
    <location>
        <begin position="1"/>
        <end position="22"/>
    </location>
</feature>
<dbReference type="InterPro" id="IPR001073">
    <property type="entry name" value="C1q_dom"/>
</dbReference>
<evidence type="ECO:0000313" key="8">
    <source>
        <dbReference type="Proteomes" id="UP000507470"/>
    </source>
</evidence>
<evidence type="ECO:0000313" key="7">
    <source>
        <dbReference type="EMBL" id="CAC5426250.1"/>
    </source>
</evidence>
<accession>A0A6J8F0I4</accession>
<keyword evidence="8" id="KW-1185">Reference proteome</keyword>
<dbReference type="Pfam" id="PF00386">
    <property type="entry name" value="C1q"/>
    <property type="match status" value="1"/>
</dbReference>
<gene>
    <name evidence="7" type="ORF">MCOR_57982</name>
</gene>
<feature type="domain" description="C1q" evidence="6">
    <location>
        <begin position="142"/>
        <end position="280"/>
    </location>
</feature>
<dbReference type="EMBL" id="CACVKT020010414">
    <property type="protein sequence ID" value="CAC5426250.1"/>
    <property type="molecule type" value="Genomic_DNA"/>
</dbReference>
<dbReference type="AlphaFoldDB" id="A0A6J8F0I4"/>
<evidence type="ECO:0000256" key="5">
    <source>
        <dbReference type="SAM" id="SignalP"/>
    </source>
</evidence>
<dbReference type="Proteomes" id="UP000507470">
    <property type="component" value="Unassembled WGS sequence"/>
</dbReference>
<keyword evidence="3 5" id="KW-0732">Signal</keyword>